<gene>
    <name evidence="1" type="ORF">KHLLAP_LOCUS2885</name>
</gene>
<sequence>MSGVGGQGPRIAQDVIVETTFRTISTPSGYTKPFQVSAGLVPNGTFPANLMIGRTVFYTWCFQFGNGSITLTNYLSSPILKPIPQDRAHLFSEPAYKADEPVREGPAKEIKVKWSHNTPTDNARSTNTWRHTRGIFLAYLTLPNDVPTFSQRLYTQSIQETLYQ</sequence>
<dbReference type="AlphaFoldDB" id="A0AAI8VD30"/>
<accession>A0AAI8VD30</accession>
<name>A0AAI8VD30_9PEZI</name>
<comment type="caution">
    <text evidence="1">The sequence shown here is derived from an EMBL/GenBank/DDBJ whole genome shotgun (WGS) entry which is preliminary data.</text>
</comment>
<proteinExistence type="predicted"/>
<reference evidence="1" key="1">
    <citation type="submission" date="2023-10" db="EMBL/GenBank/DDBJ databases">
        <authorList>
            <person name="Hackl T."/>
        </authorList>
    </citation>
    <scope>NUCLEOTIDE SEQUENCE</scope>
</reference>
<evidence type="ECO:0000313" key="1">
    <source>
        <dbReference type="EMBL" id="CAJ2502417.1"/>
    </source>
</evidence>
<protein>
    <submittedName>
        <fullName evidence="1">Uu.00g098110.m01.CDS01</fullName>
    </submittedName>
</protein>
<dbReference type="Proteomes" id="UP001295740">
    <property type="component" value="Unassembled WGS sequence"/>
</dbReference>
<organism evidence="1 2">
    <name type="scientific">Anthostomella pinea</name>
    <dbReference type="NCBI Taxonomy" id="933095"/>
    <lineage>
        <taxon>Eukaryota</taxon>
        <taxon>Fungi</taxon>
        <taxon>Dikarya</taxon>
        <taxon>Ascomycota</taxon>
        <taxon>Pezizomycotina</taxon>
        <taxon>Sordariomycetes</taxon>
        <taxon>Xylariomycetidae</taxon>
        <taxon>Xylariales</taxon>
        <taxon>Xylariaceae</taxon>
        <taxon>Anthostomella</taxon>
    </lineage>
</organism>
<dbReference type="EMBL" id="CAUWAG010000004">
    <property type="protein sequence ID" value="CAJ2502417.1"/>
    <property type="molecule type" value="Genomic_DNA"/>
</dbReference>
<evidence type="ECO:0000313" key="2">
    <source>
        <dbReference type="Proteomes" id="UP001295740"/>
    </source>
</evidence>
<keyword evidence="2" id="KW-1185">Reference proteome</keyword>